<accession>A0A0F7RS84</accession>
<gene>
    <name evidence="2" type="primary">SSCI16730.1</name>
</gene>
<protein>
    <submittedName>
        <fullName evidence="2">Uncharacterized protein</fullName>
    </submittedName>
</protein>
<feature type="region of interest" description="Disordered" evidence="1">
    <location>
        <begin position="1"/>
        <end position="65"/>
    </location>
</feature>
<feature type="compositionally biased region" description="Basic and acidic residues" evidence="1">
    <location>
        <begin position="8"/>
        <end position="17"/>
    </location>
</feature>
<dbReference type="EMBL" id="CCFA01000857">
    <property type="protein sequence ID" value="CDR99251.1"/>
    <property type="molecule type" value="Genomic_DNA"/>
</dbReference>
<name>A0A0F7RS84_9BASI</name>
<reference evidence="3" key="1">
    <citation type="submission" date="2014-06" db="EMBL/GenBank/DDBJ databases">
        <authorList>
            <person name="Berkman P.J."/>
        </authorList>
    </citation>
    <scope>NUCLEOTIDE SEQUENCE [LARGE SCALE GENOMIC DNA]</scope>
</reference>
<dbReference type="Proteomes" id="UP000242770">
    <property type="component" value="Unassembled WGS sequence"/>
</dbReference>
<organism evidence="2 3">
    <name type="scientific">Sporisorium scitamineum</name>
    <dbReference type="NCBI Taxonomy" id="49012"/>
    <lineage>
        <taxon>Eukaryota</taxon>
        <taxon>Fungi</taxon>
        <taxon>Dikarya</taxon>
        <taxon>Basidiomycota</taxon>
        <taxon>Ustilaginomycotina</taxon>
        <taxon>Ustilaginomycetes</taxon>
        <taxon>Ustilaginales</taxon>
        <taxon>Ustilaginaceae</taxon>
        <taxon>Sporisorium</taxon>
    </lineage>
</organism>
<keyword evidence="3" id="KW-1185">Reference proteome</keyword>
<dbReference type="AlphaFoldDB" id="A0A0F7RS84"/>
<evidence type="ECO:0000313" key="2">
    <source>
        <dbReference type="EMBL" id="CDR99251.1"/>
    </source>
</evidence>
<sequence length="65" mass="7111">MEPAEPNARAEESRRCDGTLTTPLPLNLLKAVPLPHRPERASKTSSIEQDGYLLASRSSLGDHDN</sequence>
<evidence type="ECO:0000313" key="3">
    <source>
        <dbReference type="Proteomes" id="UP000242770"/>
    </source>
</evidence>
<evidence type="ECO:0000256" key="1">
    <source>
        <dbReference type="SAM" id="MobiDB-lite"/>
    </source>
</evidence>
<proteinExistence type="predicted"/>
<feature type="compositionally biased region" description="Low complexity" evidence="1">
    <location>
        <begin position="19"/>
        <end position="29"/>
    </location>
</feature>